<evidence type="ECO:0000313" key="2">
    <source>
        <dbReference type="EMBL" id="OPE54212.1"/>
    </source>
</evidence>
<keyword evidence="5" id="KW-1185">Reference proteome</keyword>
<dbReference type="Proteomes" id="UP000220340">
    <property type="component" value="Unassembled WGS sequence"/>
</dbReference>
<feature type="domain" description="SnoaL-like" evidence="1">
    <location>
        <begin position="11"/>
        <end position="108"/>
    </location>
</feature>
<dbReference type="Gene3D" id="3.10.450.50">
    <property type="match status" value="1"/>
</dbReference>
<reference evidence="2 4" key="1">
    <citation type="submission" date="2016-09" db="EMBL/GenBank/DDBJ databases">
        <title>genome sequences of unsequenced Mycobacteria.</title>
        <authorList>
            <person name="Greninger A.L."/>
            <person name="Jerome K.R."/>
            <person name="Mcnair B."/>
            <person name="Wallis C."/>
            <person name="Fang F."/>
        </authorList>
    </citation>
    <scope>NUCLEOTIDE SEQUENCE [LARGE SCALE GENOMIC DNA]</scope>
    <source>
        <strain evidence="2 4">BM1</strain>
    </source>
</reference>
<comment type="caution">
    <text evidence="3">The sequence shown here is derived from an EMBL/GenBank/DDBJ whole genome shotgun (WGS) entry which is preliminary data.</text>
</comment>
<dbReference type="PANTHER" id="PTHR41252">
    <property type="entry name" value="BLR2505 PROTEIN"/>
    <property type="match status" value="1"/>
</dbReference>
<organism evidence="3 5">
    <name type="scientific">Mycolicibacterium diernhoferi</name>
    <dbReference type="NCBI Taxonomy" id="1801"/>
    <lineage>
        <taxon>Bacteria</taxon>
        <taxon>Bacillati</taxon>
        <taxon>Actinomycetota</taxon>
        <taxon>Actinomycetes</taxon>
        <taxon>Mycobacteriales</taxon>
        <taxon>Mycobacteriaceae</taxon>
        <taxon>Mycolicibacterium</taxon>
    </lineage>
</organism>
<dbReference type="EMBL" id="PDCR01000009">
    <property type="protein sequence ID" value="PEG54859.1"/>
    <property type="molecule type" value="Genomic_DNA"/>
</dbReference>
<dbReference type="PANTHER" id="PTHR41252:SF1">
    <property type="entry name" value="BLR2505 PROTEIN"/>
    <property type="match status" value="1"/>
</dbReference>
<dbReference type="Pfam" id="PF12680">
    <property type="entry name" value="SnoaL_2"/>
    <property type="match status" value="1"/>
</dbReference>
<dbReference type="SUPFAM" id="SSF54427">
    <property type="entry name" value="NTF2-like"/>
    <property type="match status" value="1"/>
</dbReference>
<protein>
    <submittedName>
        <fullName evidence="3">DUF4440 domain-containing protein</fullName>
    </submittedName>
</protein>
<evidence type="ECO:0000259" key="1">
    <source>
        <dbReference type="Pfam" id="PF12680"/>
    </source>
</evidence>
<name>A0A1Q4HAT0_9MYCO</name>
<reference evidence="3 5" key="2">
    <citation type="submission" date="2017-10" db="EMBL/GenBank/DDBJ databases">
        <title>The new phylogeny of genus Mycobacterium.</title>
        <authorList>
            <person name="Tortoli E."/>
            <person name="Trovato A."/>
            <person name="Cirillo D.M."/>
        </authorList>
    </citation>
    <scope>NUCLEOTIDE SEQUENCE [LARGE SCALE GENOMIC DNA]</scope>
    <source>
        <strain evidence="3 5">IP141170001</strain>
    </source>
</reference>
<dbReference type="InterPro" id="IPR037401">
    <property type="entry name" value="SnoaL-like"/>
</dbReference>
<dbReference type="InterPro" id="IPR032710">
    <property type="entry name" value="NTF2-like_dom_sf"/>
</dbReference>
<evidence type="ECO:0000313" key="3">
    <source>
        <dbReference type="EMBL" id="PEG54859.1"/>
    </source>
</evidence>
<accession>A0A1Q4HAT0</accession>
<dbReference type="EMBL" id="MIJD01000101">
    <property type="protein sequence ID" value="OPE54212.1"/>
    <property type="molecule type" value="Genomic_DNA"/>
</dbReference>
<dbReference type="Proteomes" id="UP000191039">
    <property type="component" value="Unassembled WGS sequence"/>
</dbReference>
<dbReference type="RefSeq" id="WP_073857487.1">
    <property type="nucleotide sequence ID" value="NZ_BAAATC010000019.1"/>
</dbReference>
<evidence type="ECO:0000313" key="5">
    <source>
        <dbReference type="Proteomes" id="UP000220340"/>
    </source>
</evidence>
<gene>
    <name evidence="2" type="ORF">BV510_11525</name>
    <name evidence="3" type="ORF">CRI78_08395</name>
</gene>
<dbReference type="AlphaFoldDB" id="A0A1Q4HAT0"/>
<sequence>MSEQQDNMELVRKGYEAFSSGDIETVMALFDDDVEWVQPGNSTISGTYHGKGEVAQYLANLGAKSPTVTLSRLLADGDTVVALTDVAVGEEKGSNADVFTIRNGKTTRVEIHTDTALMERIYGTKQHAAH</sequence>
<proteinExistence type="predicted"/>
<dbReference type="OrthoDB" id="5176305at2"/>
<evidence type="ECO:0000313" key="4">
    <source>
        <dbReference type="Proteomes" id="UP000191039"/>
    </source>
</evidence>
<dbReference type="STRING" id="1801.BRW64_17225"/>